<protein>
    <submittedName>
        <fullName evidence="1">Uncharacterized protein</fullName>
    </submittedName>
</protein>
<name>A0A8A1L6J0_AJEC8</name>
<dbReference type="VEuPathDB" id="FungiDB:I7I53_10549"/>
<evidence type="ECO:0000313" key="2">
    <source>
        <dbReference type="Proteomes" id="UP000663419"/>
    </source>
</evidence>
<organism evidence="1 2">
    <name type="scientific">Ajellomyces capsulatus (strain H88)</name>
    <name type="common">Darling's disease fungus</name>
    <name type="synonym">Histoplasma capsulatum</name>
    <dbReference type="NCBI Taxonomy" id="544711"/>
    <lineage>
        <taxon>Eukaryota</taxon>
        <taxon>Fungi</taxon>
        <taxon>Dikarya</taxon>
        <taxon>Ascomycota</taxon>
        <taxon>Pezizomycotina</taxon>
        <taxon>Eurotiomycetes</taxon>
        <taxon>Eurotiomycetidae</taxon>
        <taxon>Onygenales</taxon>
        <taxon>Ajellomycetaceae</taxon>
        <taxon>Histoplasma</taxon>
    </lineage>
</organism>
<dbReference type="Proteomes" id="UP000663419">
    <property type="component" value="Chromosome 1"/>
</dbReference>
<gene>
    <name evidence="1" type="ORF">I7I53_10549</name>
</gene>
<proteinExistence type="predicted"/>
<accession>A0A8A1L6J0</accession>
<dbReference type="AlphaFoldDB" id="A0A8A1L6J0"/>
<dbReference type="EMBL" id="CP069102">
    <property type="protein sequence ID" value="QSS50008.1"/>
    <property type="molecule type" value="Genomic_DNA"/>
</dbReference>
<evidence type="ECO:0000313" key="1">
    <source>
        <dbReference type="EMBL" id="QSS50008.1"/>
    </source>
</evidence>
<reference evidence="1" key="1">
    <citation type="submission" date="2021-01" db="EMBL/GenBank/DDBJ databases">
        <title>Chromosome-level genome assembly of a human fungal pathogen reveals clustering of transcriptionally co-regulated genes.</title>
        <authorList>
            <person name="Voorhies M."/>
            <person name="Cohen S."/>
            <person name="Shea T.P."/>
            <person name="Petrus S."/>
            <person name="Munoz J.F."/>
            <person name="Poplawski S."/>
            <person name="Goldman W.E."/>
            <person name="Michael T."/>
            <person name="Cuomo C.A."/>
            <person name="Sil A."/>
            <person name="Beyhan S."/>
        </authorList>
    </citation>
    <scope>NUCLEOTIDE SEQUENCE</scope>
    <source>
        <strain evidence="1">H88</strain>
    </source>
</reference>
<sequence length="112" mass="12848">MLWKIEDRFPSGFCFESLFRPLLAFFGLKLWLFIAVCKYTHHWDSTDGWLAVGHIVLSNYDLDFGLHLQCTHGFKKVERSNSITSSKPHSLHTNFILTISTNAPPPPPPPQH</sequence>